<dbReference type="AlphaFoldDB" id="A0A951PWA7"/>
<comment type="caution">
    <text evidence="3">The sequence shown here is derived from an EMBL/GenBank/DDBJ whole genome shotgun (WGS) entry which is preliminary data.</text>
</comment>
<evidence type="ECO:0000313" key="3">
    <source>
        <dbReference type="EMBL" id="MBW4561040.1"/>
    </source>
</evidence>
<feature type="transmembrane region" description="Helical" evidence="1">
    <location>
        <begin position="398"/>
        <end position="420"/>
    </location>
</feature>
<dbReference type="InterPro" id="IPR039365">
    <property type="entry name" value="IS701-like"/>
</dbReference>
<dbReference type="PANTHER" id="PTHR33627:SF1">
    <property type="entry name" value="TRANSPOSASE"/>
    <property type="match status" value="1"/>
</dbReference>
<protein>
    <submittedName>
        <fullName evidence="3">IS701 family transposase</fullName>
    </submittedName>
</protein>
<accession>A0A951PWA7</accession>
<gene>
    <name evidence="3" type="ORF">KME32_07735</name>
</gene>
<sequence length="421" mass="48588">MKETTPAAMPPCFERWCQKFDDVFTHKAQKREFRHYVGGLLGESERKNLFQMAENAVGVTYHRLHHFLTEAQESSEQVNERRLKIMNKCSQTRISRGFSLIIDDSGHRKSGNFTAGVGRQYIGEIGKIDLGIVVVTTHLYDARKSVPLDIELYQHADSLVNGKQDPLFEKKPELAIKLIDKTINRKYQPGIVIVDAGYGNNTSFLLELEKRQLKYLGGLAKNRKVIINGVQEIQKTIRLDELAKLIPQEAFTEIQIELNKPKTLWVATKEVEISGLSGKRNIAIVMNASAFSNATDIDYFITNVSPSIVTPQWIVETYCQRNWVEVFYREAKGWLGLKEYQVRDQRSLLRHFILVFCAYTFILWHQLTGGLRRRWANKPLNTFTEALEAFRTAMSFRFFNWLLLNSDLFAFYKASLGYIWA</sequence>
<dbReference type="InterPro" id="IPR038721">
    <property type="entry name" value="IS701-like_DDE_dom"/>
</dbReference>
<evidence type="ECO:0000313" key="4">
    <source>
        <dbReference type="Proteomes" id="UP000715781"/>
    </source>
</evidence>
<evidence type="ECO:0000259" key="2">
    <source>
        <dbReference type="Pfam" id="PF13546"/>
    </source>
</evidence>
<dbReference type="EMBL" id="JAHHHN010000003">
    <property type="protein sequence ID" value="MBW4561040.1"/>
    <property type="molecule type" value="Genomic_DNA"/>
</dbReference>
<evidence type="ECO:0000256" key="1">
    <source>
        <dbReference type="SAM" id="Phobius"/>
    </source>
</evidence>
<feature type="transmembrane region" description="Helical" evidence="1">
    <location>
        <begin position="348"/>
        <end position="364"/>
    </location>
</feature>
<dbReference type="SUPFAM" id="SSF53098">
    <property type="entry name" value="Ribonuclease H-like"/>
    <property type="match status" value="1"/>
</dbReference>
<organism evidence="3 4">
    <name type="scientific">Mojavia pulchra JT2-VF2</name>
    <dbReference type="NCBI Taxonomy" id="287848"/>
    <lineage>
        <taxon>Bacteria</taxon>
        <taxon>Bacillati</taxon>
        <taxon>Cyanobacteriota</taxon>
        <taxon>Cyanophyceae</taxon>
        <taxon>Nostocales</taxon>
        <taxon>Nostocaceae</taxon>
    </lineage>
</organism>
<dbReference type="Pfam" id="PF13546">
    <property type="entry name" value="DDE_5"/>
    <property type="match status" value="1"/>
</dbReference>
<feature type="domain" description="Transposase IS701-like DDE" evidence="2">
    <location>
        <begin position="20"/>
        <end position="231"/>
    </location>
</feature>
<reference evidence="3" key="1">
    <citation type="submission" date="2021-05" db="EMBL/GenBank/DDBJ databases">
        <authorList>
            <person name="Pietrasiak N."/>
            <person name="Ward R."/>
            <person name="Stajich J.E."/>
            <person name="Kurbessoian T."/>
        </authorList>
    </citation>
    <scope>NUCLEOTIDE SEQUENCE</scope>
    <source>
        <strain evidence="3">JT2-VF2</strain>
    </source>
</reference>
<dbReference type="PANTHER" id="PTHR33627">
    <property type="entry name" value="TRANSPOSASE"/>
    <property type="match status" value="1"/>
</dbReference>
<proteinExistence type="predicted"/>
<dbReference type="NCBIfam" id="NF033540">
    <property type="entry name" value="transpos_IS701"/>
    <property type="match status" value="1"/>
</dbReference>
<dbReference type="Proteomes" id="UP000715781">
    <property type="component" value="Unassembled WGS sequence"/>
</dbReference>
<dbReference type="InterPro" id="IPR012337">
    <property type="entry name" value="RNaseH-like_sf"/>
</dbReference>
<reference evidence="3" key="2">
    <citation type="journal article" date="2022" name="Microbiol. Resour. Announc.">
        <title>Metagenome Sequencing to Explore Phylogenomics of Terrestrial Cyanobacteria.</title>
        <authorList>
            <person name="Ward R.D."/>
            <person name="Stajich J.E."/>
            <person name="Johansen J.R."/>
            <person name="Huntemann M."/>
            <person name="Clum A."/>
            <person name="Foster B."/>
            <person name="Foster B."/>
            <person name="Roux S."/>
            <person name="Palaniappan K."/>
            <person name="Varghese N."/>
            <person name="Mukherjee S."/>
            <person name="Reddy T.B.K."/>
            <person name="Daum C."/>
            <person name="Copeland A."/>
            <person name="Chen I.A."/>
            <person name="Ivanova N.N."/>
            <person name="Kyrpides N.C."/>
            <person name="Shapiro N."/>
            <person name="Eloe-Fadrosh E.A."/>
            <person name="Pietrasiak N."/>
        </authorList>
    </citation>
    <scope>NUCLEOTIDE SEQUENCE</scope>
    <source>
        <strain evidence="3">JT2-VF2</strain>
    </source>
</reference>
<name>A0A951PWA7_9NOST</name>
<keyword evidence="1" id="KW-1133">Transmembrane helix</keyword>
<keyword evidence="1" id="KW-0812">Transmembrane</keyword>
<keyword evidence="1" id="KW-0472">Membrane</keyword>